<protein>
    <recommendedName>
        <fullName evidence="1">RNase H type-1 domain-containing protein</fullName>
    </recommendedName>
</protein>
<keyword evidence="3" id="KW-1185">Reference proteome</keyword>
<dbReference type="Pfam" id="PF00075">
    <property type="entry name" value="RNase_H"/>
    <property type="match status" value="1"/>
</dbReference>
<organism evidence="2 3">
    <name type="scientific">Photinus pyralis</name>
    <name type="common">Common eastern firefly</name>
    <name type="synonym">Lampyris pyralis</name>
    <dbReference type="NCBI Taxonomy" id="7054"/>
    <lineage>
        <taxon>Eukaryota</taxon>
        <taxon>Metazoa</taxon>
        <taxon>Ecdysozoa</taxon>
        <taxon>Arthropoda</taxon>
        <taxon>Hexapoda</taxon>
        <taxon>Insecta</taxon>
        <taxon>Pterygota</taxon>
        <taxon>Neoptera</taxon>
        <taxon>Endopterygota</taxon>
        <taxon>Coleoptera</taxon>
        <taxon>Polyphaga</taxon>
        <taxon>Elateriformia</taxon>
        <taxon>Elateroidea</taxon>
        <taxon>Lampyridae</taxon>
        <taxon>Lampyrinae</taxon>
        <taxon>Photinus</taxon>
    </lineage>
</organism>
<dbReference type="InterPro" id="IPR012337">
    <property type="entry name" value="RNaseH-like_sf"/>
</dbReference>
<evidence type="ECO:0000313" key="3">
    <source>
        <dbReference type="Proteomes" id="UP000327044"/>
    </source>
</evidence>
<dbReference type="EMBL" id="VVIM01000001">
    <property type="protein sequence ID" value="KAB0805049.1"/>
    <property type="molecule type" value="Genomic_DNA"/>
</dbReference>
<dbReference type="InParanoid" id="A0A5N4B616"/>
<dbReference type="CDD" id="cd09276">
    <property type="entry name" value="Rnase_HI_RT_non_LTR"/>
    <property type="match status" value="1"/>
</dbReference>
<comment type="caution">
    <text evidence="2">The sequence shown here is derived from an EMBL/GenBank/DDBJ whole genome shotgun (WGS) entry which is preliminary data.</text>
</comment>
<dbReference type="GO" id="GO:0003676">
    <property type="term" value="F:nucleic acid binding"/>
    <property type="evidence" value="ECO:0007669"/>
    <property type="project" value="InterPro"/>
</dbReference>
<dbReference type="InterPro" id="IPR002156">
    <property type="entry name" value="RNaseH_domain"/>
</dbReference>
<proteinExistence type="predicted"/>
<name>A0A5N4B616_PHOPY</name>
<dbReference type="AlphaFoldDB" id="A0A5N4B616"/>
<dbReference type="InterPro" id="IPR036397">
    <property type="entry name" value="RNaseH_sf"/>
</dbReference>
<evidence type="ECO:0000313" key="2">
    <source>
        <dbReference type="EMBL" id="KAB0805049.1"/>
    </source>
</evidence>
<dbReference type="Proteomes" id="UP000327044">
    <property type="component" value="Unassembled WGS sequence"/>
</dbReference>
<gene>
    <name evidence="2" type="ORF">PPYR_02019</name>
</gene>
<dbReference type="Gene3D" id="3.30.420.10">
    <property type="entry name" value="Ribonuclease H-like superfamily/Ribonuclease H"/>
    <property type="match status" value="1"/>
</dbReference>
<dbReference type="GO" id="GO:0004523">
    <property type="term" value="F:RNA-DNA hybrid ribonuclease activity"/>
    <property type="evidence" value="ECO:0007669"/>
    <property type="project" value="InterPro"/>
</dbReference>
<dbReference type="PROSITE" id="PS50879">
    <property type="entry name" value="RNASE_H_1"/>
    <property type="match status" value="1"/>
</dbReference>
<sequence>MDSSNQQFHLPNFTSTYTAEAFCVLKAVQFINQATKNNYVICTDSLSTILSIKSAYPTNPIIQKIQDSIHQSLTQSNTITILWVPSHCGIRGNEEADTLAKEGATLTDILHLPIPSRDLVNTVKQKMKEKLQHQWSQTTNNQLRKIKPSLKPWKMNGTRRERVAATRLRIGHTLLTHDFIFQKIEPTQCTTCGTRLTIEHILTECRSFDQQRITCKLPPTLTECLGNDNIHKALTYLKTINLFGRL</sequence>
<evidence type="ECO:0000259" key="1">
    <source>
        <dbReference type="PROSITE" id="PS50879"/>
    </source>
</evidence>
<reference evidence="2 3" key="1">
    <citation type="journal article" date="2018" name="Elife">
        <title>Firefly genomes illuminate parallel origins of bioluminescence in beetles.</title>
        <authorList>
            <person name="Fallon T.R."/>
            <person name="Lower S.E."/>
            <person name="Chang C.H."/>
            <person name="Bessho-Uehara M."/>
            <person name="Martin G.J."/>
            <person name="Bewick A.J."/>
            <person name="Behringer M."/>
            <person name="Debat H.J."/>
            <person name="Wong I."/>
            <person name="Day J.C."/>
            <person name="Suvorov A."/>
            <person name="Silva C.J."/>
            <person name="Stanger-Hall K.F."/>
            <person name="Hall D.W."/>
            <person name="Schmitz R.J."/>
            <person name="Nelson D.R."/>
            <person name="Lewis S.M."/>
            <person name="Shigenobu S."/>
            <person name="Bybee S.M."/>
            <person name="Larracuente A.M."/>
            <person name="Oba Y."/>
            <person name="Weng J.K."/>
        </authorList>
    </citation>
    <scope>NUCLEOTIDE SEQUENCE [LARGE SCALE GENOMIC DNA]</scope>
    <source>
        <strain evidence="2">1611_PpyrPB1</strain>
        <tissue evidence="2">Whole body</tissue>
    </source>
</reference>
<accession>A0A5N4B616</accession>
<dbReference type="SUPFAM" id="SSF53098">
    <property type="entry name" value="Ribonuclease H-like"/>
    <property type="match status" value="1"/>
</dbReference>
<feature type="domain" description="RNase H type-1" evidence="1">
    <location>
        <begin position="1"/>
        <end position="105"/>
    </location>
</feature>